<proteinExistence type="predicted"/>
<dbReference type="InterPro" id="IPR036490">
    <property type="entry name" value="ThsB_TIR-like_sf"/>
</dbReference>
<dbReference type="Gene3D" id="3.40.50.11200">
    <property type="match status" value="1"/>
</dbReference>
<dbReference type="AlphaFoldDB" id="A0A8J2ZZI8"/>
<protein>
    <recommendedName>
        <fullName evidence="1">Thoeris protein ThsB TIR-like domain-containing protein</fullName>
    </recommendedName>
</protein>
<reference evidence="2" key="1">
    <citation type="journal article" date="2014" name="Int. J. Syst. Evol. Microbiol.">
        <title>Complete genome sequence of Corynebacterium casei LMG S-19264T (=DSM 44701T), isolated from a smear-ripened cheese.</title>
        <authorList>
            <consortium name="US DOE Joint Genome Institute (JGI-PGF)"/>
            <person name="Walter F."/>
            <person name="Albersmeier A."/>
            <person name="Kalinowski J."/>
            <person name="Ruckert C."/>
        </authorList>
    </citation>
    <scope>NUCLEOTIDE SEQUENCE</scope>
    <source>
        <strain evidence="2">CGMCC 1.12777</strain>
    </source>
</reference>
<evidence type="ECO:0000259" key="1">
    <source>
        <dbReference type="Pfam" id="PF08937"/>
    </source>
</evidence>
<comment type="caution">
    <text evidence="2">The sequence shown here is derived from an EMBL/GenBank/DDBJ whole genome shotgun (WGS) entry which is preliminary data.</text>
</comment>
<dbReference type="Proteomes" id="UP000656813">
    <property type="component" value="Unassembled WGS sequence"/>
</dbReference>
<accession>A0A8J2ZZI8</accession>
<evidence type="ECO:0000313" key="3">
    <source>
        <dbReference type="Proteomes" id="UP000656813"/>
    </source>
</evidence>
<feature type="domain" description="Thoeris protein ThsB TIR-like" evidence="1">
    <location>
        <begin position="6"/>
        <end position="102"/>
    </location>
</feature>
<dbReference type="SUPFAM" id="SSF52206">
    <property type="entry name" value="Hypothetical protein MTH538"/>
    <property type="match status" value="1"/>
</dbReference>
<keyword evidence="3" id="KW-1185">Reference proteome</keyword>
<dbReference type="Pfam" id="PF08937">
    <property type="entry name" value="ThsB_TIR"/>
    <property type="match status" value="1"/>
</dbReference>
<dbReference type="RefSeq" id="WP_188499268.1">
    <property type="nucleotide sequence ID" value="NZ_BMFV01000053.1"/>
</dbReference>
<dbReference type="EMBL" id="BMFV01000053">
    <property type="protein sequence ID" value="GGH88565.1"/>
    <property type="molecule type" value="Genomic_DNA"/>
</dbReference>
<organism evidence="2 3">
    <name type="scientific">Pullulanibacillus pueri</name>
    <dbReference type="NCBI Taxonomy" id="1437324"/>
    <lineage>
        <taxon>Bacteria</taxon>
        <taxon>Bacillati</taxon>
        <taxon>Bacillota</taxon>
        <taxon>Bacilli</taxon>
        <taxon>Bacillales</taxon>
        <taxon>Sporolactobacillaceae</taxon>
        <taxon>Pullulanibacillus</taxon>
    </lineage>
</organism>
<name>A0A8J2ZZI8_9BACL</name>
<dbReference type="InterPro" id="IPR015032">
    <property type="entry name" value="ThsB__TIR-like_domain"/>
</dbReference>
<gene>
    <name evidence="2" type="ORF">GCM10007096_41190</name>
</gene>
<reference evidence="2" key="2">
    <citation type="submission" date="2020-09" db="EMBL/GenBank/DDBJ databases">
        <authorList>
            <person name="Sun Q."/>
            <person name="Zhou Y."/>
        </authorList>
    </citation>
    <scope>NUCLEOTIDE SEQUENCE</scope>
    <source>
        <strain evidence="2">CGMCC 1.12777</strain>
    </source>
</reference>
<sequence>MARKTFFSFHFERDSWRAGQVRNSGLFKGDKAGFIDKADWEEVKRKGDQAIKSWINKQLEGTSTTVVLIGSETSERKYVGYEIEQSAKRGNGLIGVYIHRVKDVNGRTDAKGKNPFENWYYERNGKNVYFSELYPTYDWVNDNGRENLGKWIEAAAKKAGK</sequence>
<evidence type="ECO:0000313" key="2">
    <source>
        <dbReference type="EMBL" id="GGH88565.1"/>
    </source>
</evidence>